<comment type="caution">
    <text evidence="1">The sequence shown here is derived from an EMBL/GenBank/DDBJ whole genome shotgun (WGS) entry which is preliminary data.</text>
</comment>
<dbReference type="Proteomes" id="UP000658225">
    <property type="component" value="Unassembled WGS sequence"/>
</dbReference>
<accession>A0A927R4Z7</accession>
<evidence type="ECO:0000313" key="2">
    <source>
        <dbReference type="Proteomes" id="UP000658225"/>
    </source>
</evidence>
<gene>
    <name evidence="1" type="ORF">H4683_003897</name>
</gene>
<evidence type="ECO:0000313" key="1">
    <source>
        <dbReference type="EMBL" id="MBE1556771.1"/>
    </source>
</evidence>
<sequence>MTYEEISKALEISGKESDIFLPNEIFSDLQAYMIDSSYVVYAYSSCI</sequence>
<keyword evidence="2" id="KW-1185">Reference proteome</keyword>
<proteinExistence type="predicted"/>
<name>A0A927R4Z7_9BACL</name>
<organism evidence="1 2">
    <name type="scientific">Sporosarcina limicola</name>
    <dbReference type="NCBI Taxonomy" id="34101"/>
    <lineage>
        <taxon>Bacteria</taxon>
        <taxon>Bacillati</taxon>
        <taxon>Bacillota</taxon>
        <taxon>Bacilli</taxon>
        <taxon>Bacillales</taxon>
        <taxon>Caryophanaceae</taxon>
        <taxon>Sporosarcina</taxon>
    </lineage>
</organism>
<dbReference type="AlphaFoldDB" id="A0A927R4Z7"/>
<reference evidence="1" key="1">
    <citation type="submission" date="2020-10" db="EMBL/GenBank/DDBJ databases">
        <title>Genomic Encyclopedia of Type Strains, Phase IV (KMG-IV): sequencing the most valuable type-strain genomes for metagenomic binning, comparative biology and taxonomic classification.</title>
        <authorList>
            <person name="Goeker M."/>
        </authorList>
    </citation>
    <scope>NUCLEOTIDE SEQUENCE</scope>
    <source>
        <strain evidence="1">DSM 13886</strain>
    </source>
</reference>
<protein>
    <submittedName>
        <fullName evidence="1">Uncharacterized protein</fullName>
    </submittedName>
</protein>
<dbReference type="EMBL" id="JADBEL010000035">
    <property type="protein sequence ID" value="MBE1556771.1"/>
    <property type="molecule type" value="Genomic_DNA"/>
</dbReference>